<keyword evidence="1" id="KW-0150">Chloroplast</keyword>
<evidence type="ECO:0000313" key="1">
    <source>
        <dbReference type="EMBL" id="BAA57855.1"/>
    </source>
</evidence>
<dbReference type="GeneID" id="1457402"/>
<name>V9H0Y0_CHLVU</name>
<keyword evidence="1" id="KW-0934">Plastid</keyword>
<dbReference type="AlphaFoldDB" id="V9H0Y0"/>
<proteinExistence type="predicted"/>
<dbReference type="EMBL" id="AB001684">
    <property type="protein sequence ID" value="BAA57855.1"/>
    <property type="molecule type" value="Genomic_DNA"/>
</dbReference>
<geneLocation type="chloroplast" evidence="1"/>
<protein>
    <submittedName>
        <fullName evidence="1">Uncharacterized protein</fullName>
    </submittedName>
</protein>
<sequence>MFSNLGKFLIKSVTKKTINKHITSNLELFTKKRGQLFFRHFRENRISFGSQWLIYGNKMIKFLTFLFF</sequence>
<accession>V9H0Y0</accession>
<organism evidence="1">
    <name type="scientific">Chlorella vulgaris</name>
    <name type="common">Green alga</name>
    <dbReference type="NCBI Taxonomy" id="3077"/>
    <lineage>
        <taxon>Eukaryota</taxon>
        <taxon>Viridiplantae</taxon>
        <taxon>Chlorophyta</taxon>
        <taxon>core chlorophytes</taxon>
        <taxon>Trebouxiophyceae</taxon>
        <taxon>Chlorellales</taxon>
        <taxon>Chlorellaceae</taxon>
        <taxon>Chlorella clade</taxon>
        <taxon>Chlorella</taxon>
    </lineage>
</organism>
<dbReference type="RefSeq" id="NP_045780.1">
    <property type="nucleotide sequence ID" value="NC_001865.1"/>
</dbReference>
<reference evidence="1" key="1">
    <citation type="journal article" date="1997" name="Proc. Natl. Acad. Sci. U.S.A.">
        <title>Complete nucleotide sequence of the chloroplast genome from the green alga Chlorella vulgaris: the existence of genes possibly involved in chloroplast division.</title>
        <authorList>
            <person name="Wakasugi T."/>
            <person name="Nagai T."/>
            <person name="Kapoor M."/>
            <person name="Sugita M."/>
            <person name="Ito M."/>
            <person name="Ito S."/>
            <person name="Tsudzuki J."/>
            <person name="Nakashima K."/>
            <person name="Tsudzuki T."/>
            <person name="Suzuki Y."/>
            <person name="Hamada A."/>
            <person name="Ohta T."/>
            <person name="Inamura A."/>
            <person name="Yoshinaga K."/>
            <person name="Sugiura M."/>
        </authorList>
    </citation>
    <scope>NUCLEOTIDE SEQUENCE</scope>
</reference>